<organism evidence="2 3">
    <name type="scientific">Decorospora gaudefroyi</name>
    <dbReference type="NCBI Taxonomy" id="184978"/>
    <lineage>
        <taxon>Eukaryota</taxon>
        <taxon>Fungi</taxon>
        <taxon>Dikarya</taxon>
        <taxon>Ascomycota</taxon>
        <taxon>Pezizomycotina</taxon>
        <taxon>Dothideomycetes</taxon>
        <taxon>Pleosporomycetidae</taxon>
        <taxon>Pleosporales</taxon>
        <taxon>Pleosporineae</taxon>
        <taxon>Pleosporaceae</taxon>
        <taxon>Decorospora</taxon>
    </lineage>
</organism>
<name>A0A6A5K4R8_9PLEO</name>
<evidence type="ECO:0000313" key="2">
    <source>
        <dbReference type="EMBL" id="KAF1831939.1"/>
    </source>
</evidence>
<dbReference type="AlphaFoldDB" id="A0A6A5K4R8"/>
<feature type="region of interest" description="Disordered" evidence="1">
    <location>
        <begin position="102"/>
        <end position="132"/>
    </location>
</feature>
<protein>
    <submittedName>
        <fullName evidence="2">Uncharacterized protein</fullName>
    </submittedName>
</protein>
<evidence type="ECO:0000313" key="3">
    <source>
        <dbReference type="Proteomes" id="UP000800040"/>
    </source>
</evidence>
<evidence type="ECO:0000256" key="1">
    <source>
        <dbReference type="SAM" id="MobiDB-lite"/>
    </source>
</evidence>
<reference evidence="2" key="1">
    <citation type="submission" date="2020-01" db="EMBL/GenBank/DDBJ databases">
        <authorList>
            <consortium name="DOE Joint Genome Institute"/>
            <person name="Haridas S."/>
            <person name="Albert R."/>
            <person name="Binder M."/>
            <person name="Bloem J."/>
            <person name="Labutti K."/>
            <person name="Salamov A."/>
            <person name="Andreopoulos B."/>
            <person name="Baker S.E."/>
            <person name="Barry K."/>
            <person name="Bills G."/>
            <person name="Bluhm B.H."/>
            <person name="Cannon C."/>
            <person name="Castanera R."/>
            <person name="Culley D.E."/>
            <person name="Daum C."/>
            <person name="Ezra D."/>
            <person name="Gonzalez J.B."/>
            <person name="Henrissat B."/>
            <person name="Kuo A."/>
            <person name="Liang C."/>
            <person name="Lipzen A."/>
            <person name="Lutzoni F."/>
            <person name="Magnuson J."/>
            <person name="Mondo S."/>
            <person name="Nolan M."/>
            <person name="Ohm R."/>
            <person name="Pangilinan J."/>
            <person name="Park H.-J."/>
            <person name="Ramirez L."/>
            <person name="Alfaro M."/>
            <person name="Sun H."/>
            <person name="Tritt A."/>
            <person name="Yoshinaga Y."/>
            <person name="Zwiers L.-H."/>
            <person name="Turgeon B.G."/>
            <person name="Goodwin S.B."/>
            <person name="Spatafora J.W."/>
            <person name="Crous P.W."/>
            <person name="Grigoriev I.V."/>
        </authorList>
    </citation>
    <scope>NUCLEOTIDE SEQUENCE</scope>
    <source>
        <strain evidence="2">P77</strain>
    </source>
</reference>
<dbReference type="Proteomes" id="UP000800040">
    <property type="component" value="Unassembled WGS sequence"/>
</dbReference>
<proteinExistence type="predicted"/>
<feature type="compositionally biased region" description="Basic and acidic residues" evidence="1">
    <location>
        <begin position="122"/>
        <end position="132"/>
    </location>
</feature>
<keyword evidence="3" id="KW-1185">Reference proteome</keyword>
<gene>
    <name evidence="2" type="ORF">BDW02DRAFT_26282</name>
</gene>
<feature type="compositionally biased region" description="Polar residues" evidence="1">
    <location>
        <begin position="102"/>
        <end position="113"/>
    </location>
</feature>
<dbReference type="EMBL" id="ML975350">
    <property type="protein sequence ID" value="KAF1831939.1"/>
    <property type="molecule type" value="Genomic_DNA"/>
</dbReference>
<accession>A0A6A5K4R8</accession>
<dbReference type="OrthoDB" id="10683301at2759"/>
<sequence length="132" mass="15198">MLHFYNYQLLLQATAKPSTSTTAILPTLPLESTKYLHLPPLQDSMDRDVGTACDDPCDWSKEERLYIQLQYELLFAVASLPAAPYVMLTRKAPYREFCRFFSSNGSPTDQQAGESGLHMRRTLREYKDKRDD</sequence>